<proteinExistence type="predicted"/>
<dbReference type="InterPro" id="IPR010987">
    <property type="entry name" value="Glutathione-S-Trfase_C-like"/>
</dbReference>
<dbReference type="PANTHER" id="PTHR11571">
    <property type="entry name" value="GLUTATHIONE S-TRANSFERASE"/>
    <property type="match status" value="1"/>
</dbReference>
<protein>
    <submittedName>
        <fullName evidence="3">Glutathione S-transferase</fullName>
    </submittedName>
</protein>
<feature type="domain" description="GST N-terminal" evidence="1">
    <location>
        <begin position="25"/>
        <end position="111"/>
    </location>
</feature>
<dbReference type="PROSITE" id="PS50405">
    <property type="entry name" value="GST_CTER"/>
    <property type="match status" value="1"/>
</dbReference>
<feature type="domain" description="GST C-terminal" evidence="2">
    <location>
        <begin position="113"/>
        <end position="261"/>
    </location>
</feature>
<dbReference type="Gene3D" id="1.20.1050.10">
    <property type="match status" value="1"/>
</dbReference>
<dbReference type="CDD" id="cd03192">
    <property type="entry name" value="GST_C_Sigma_like"/>
    <property type="match status" value="1"/>
</dbReference>
<dbReference type="Pfam" id="PF14497">
    <property type="entry name" value="GST_C_3"/>
    <property type="match status" value="1"/>
</dbReference>
<comment type="caution">
    <text evidence="3">The sequence shown here is derived from an EMBL/GenBank/DDBJ whole genome shotgun (WGS) entry which is preliminary data.</text>
</comment>
<dbReference type="PANTHER" id="PTHR11571:SF263">
    <property type="entry name" value="GLUTATHIONE S-TRANSFERASE"/>
    <property type="match status" value="1"/>
</dbReference>
<evidence type="ECO:0000259" key="2">
    <source>
        <dbReference type="PROSITE" id="PS50405"/>
    </source>
</evidence>
<keyword evidence="4" id="KW-1185">Reference proteome</keyword>
<name>A0ABS1X383_9GAMM</name>
<dbReference type="SUPFAM" id="SSF52833">
    <property type="entry name" value="Thioredoxin-like"/>
    <property type="match status" value="1"/>
</dbReference>
<evidence type="ECO:0000259" key="1">
    <source>
        <dbReference type="PROSITE" id="PS50404"/>
    </source>
</evidence>
<evidence type="ECO:0000313" key="4">
    <source>
        <dbReference type="Proteomes" id="UP000661077"/>
    </source>
</evidence>
<gene>
    <name evidence="3" type="ORF">JM946_23330</name>
</gene>
<dbReference type="SUPFAM" id="SSF47616">
    <property type="entry name" value="GST C-terminal domain-like"/>
    <property type="match status" value="1"/>
</dbReference>
<dbReference type="InterPro" id="IPR036282">
    <property type="entry name" value="Glutathione-S-Trfase_C_sf"/>
</dbReference>
<accession>A0ABS1X383</accession>
<organism evidence="3 4">
    <name type="scientific">Steroidobacter gossypii</name>
    <dbReference type="NCBI Taxonomy" id="2805490"/>
    <lineage>
        <taxon>Bacteria</taxon>
        <taxon>Pseudomonadati</taxon>
        <taxon>Pseudomonadota</taxon>
        <taxon>Gammaproteobacteria</taxon>
        <taxon>Steroidobacterales</taxon>
        <taxon>Steroidobacteraceae</taxon>
        <taxon>Steroidobacter</taxon>
    </lineage>
</organism>
<dbReference type="Gene3D" id="3.40.30.10">
    <property type="entry name" value="Glutaredoxin"/>
    <property type="match status" value="1"/>
</dbReference>
<dbReference type="Proteomes" id="UP000661077">
    <property type="component" value="Unassembled WGS sequence"/>
</dbReference>
<dbReference type="EMBL" id="JAEVLS010000005">
    <property type="protein sequence ID" value="MBM0107687.1"/>
    <property type="molecule type" value="Genomic_DNA"/>
</dbReference>
<sequence length="263" mass="29606">MMSLAAARWNAAIEPGGEASLEVVMVYELYYWPGIQGRGEFVRLALEEGGAKYIDIALEPDGGIPAMNKFLEGPRVPRPPFAPPFLKAGKQLIGQTANILLFLGGPLKLAPRDEAGKLWVHQLQLTVADLVVEAHDTHHPIAVGLYYKDQKAAAKRRAEDFRDNRIPKFFAYFEKVLTRNRTSGPWLAGPRLTYADLSLAQTIAGIRYAFPKASSKALRKHPRLLKLHDAVFERPRIRRYLESGRRLAFNNDDLFRNYPELDG</sequence>
<dbReference type="InterPro" id="IPR050213">
    <property type="entry name" value="GST_superfamily"/>
</dbReference>
<dbReference type="InterPro" id="IPR004045">
    <property type="entry name" value="Glutathione_S-Trfase_N"/>
</dbReference>
<dbReference type="InterPro" id="IPR004046">
    <property type="entry name" value="GST_C"/>
</dbReference>
<dbReference type="CDD" id="cd03039">
    <property type="entry name" value="GST_N_Sigma_like"/>
    <property type="match status" value="1"/>
</dbReference>
<evidence type="ECO:0000313" key="3">
    <source>
        <dbReference type="EMBL" id="MBM0107687.1"/>
    </source>
</evidence>
<dbReference type="InterPro" id="IPR036249">
    <property type="entry name" value="Thioredoxin-like_sf"/>
</dbReference>
<reference evidence="3 4" key="1">
    <citation type="journal article" date="2021" name="Int. J. Syst. Evol. Microbiol.">
        <title>Steroidobacter gossypii sp. nov., isolated from soil of cotton cropping field.</title>
        <authorList>
            <person name="Huang R."/>
            <person name="Yang S."/>
            <person name="Zhen C."/>
            <person name="Liu W."/>
        </authorList>
    </citation>
    <scope>NUCLEOTIDE SEQUENCE [LARGE SCALE GENOMIC DNA]</scope>
    <source>
        <strain evidence="3 4">S1-65</strain>
    </source>
</reference>
<dbReference type="PROSITE" id="PS50404">
    <property type="entry name" value="GST_NTER"/>
    <property type="match status" value="1"/>
</dbReference>